<reference evidence="2 3" key="1">
    <citation type="journal article" date="2007" name="Nature">
        <title>Evolution of genes and genomes on the Drosophila phylogeny.</title>
        <authorList>
            <consortium name="Drosophila 12 Genomes Consortium"/>
            <person name="Clark A.G."/>
            <person name="Eisen M.B."/>
            <person name="Smith D.R."/>
            <person name="Bergman C.M."/>
            <person name="Oliver B."/>
            <person name="Markow T.A."/>
            <person name="Kaufman T.C."/>
            <person name="Kellis M."/>
            <person name="Gelbart W."/>
            <person name="Iyer V.N."/>
            <person name="Pollard D.A."/>
            <person name="Sackton T.B."/>
            <person name="Larracuente A.M."/>
            <person name="Singh N.D."/>
            <person name="Abad J.P."/>
            <person name="Abt D.N."/>
            <person name="Adryan B."/>
            <person name="Aguade M."/>
            <person name="Akashi H."/>
            <person name="Anderson W.W."/>
            <person name="Aquadro C.F."/>
            <person name="Ardell D.H."/>
            <person name="Arguello R."/>
            <person name="Artieri C.G."/>
            <person name="Barbash D.A."/>
            <person name="Barker D."/>
            <person name="Barsanti P."/>
            <person name="Batterham P."/>
            <person name="Batzoglou S."/>
            <person name="Begun D."/>
            <person name="Bhutkar A."/>
            <person name="Blanco E."/>
            <person name="Bosak S.A."/>
            <person name="Bradley R.K."/>
            <person name="Brand A.D."/>
            <person name="Brent M.R."/>
            <person name="Brooks A.N."/>
            <person name="Brown R.H."/>
            <person name="Butlin R.K."/>
            <person name="Caggese C."/>
            <person name="Calvi B.R."/>
            <person name="Bernardo de Carvalho A."/>
            <person name="Caspi A."/>
            <person name="Castrezana S."/>
            <person name="Celniker S.E."/>
            <person name="Chang J.L."/>
            <person name="Chapple C."/>
            <person name="Chatterji S."/>
            <person name="Chinwalla A."/>
            <person name="Civetta A."/>
            <person name="Clifton S.W."/>
            <person name="Comeron J.M."/>
            <person name="Costello J.C."/>
            <person name="Coyne J.A."/>
            <person name="Daub J."/>
            <person name="David R.G."/>
            <person name="Delcher A.L."/>
            <person name="Delehaunty K."/>
            <person name="Do C.B."/>
            <person name="Ebling H."/>
            <person name="Edwards K."/>
            <person name="Eickbush T."/>
            <person name="Evans J.D."/>
            <person name="Filipski A."/>
            <person name="Findeiss S."/>
            <person name="Freyhult E."/>
            <person name="Fulton L."/>
            <person name="Fulton R."/>
            <person name="Garcia A.C."/>
            <person name="Gardiner A."/>
            <person name="Garfield D.A."/>
            <person name="Garvin B.E."/>
            <person name="Gibson G."/>
            <person name="Gilbert D."/>
            <person name="Gnerre S."/>
            <person name="Godfrey J."/>
            <person name="Good R."/>
            <person name="Gotea V."/>
            <person name="Gravely B."/>
            <person name="Greenberg A.J."/>
            <person name="Griffiths-Jones S."/>
            <person name="Gross S."/>
            <person name="Guigo R."/>
            <person name="Gustafson E.A."/>
            <person name="Haerty W."/>
            <person name="Hahn M.W."/>
            <person name="Halligan D.L."/>
            <person name="Halpern A.L."/>
            <person name="Halter G.M."/>
            <person name="Han M.V."/>
            <person name="Heger A."/>
            <person name="Hillier L."/>
            <person name="Hinrichs A.S."/>
            <person name="Holmes I."/>
            <person name="Hoskins R.A."/>
            <person name="Hubisz M.J."/>
            <person name="Hultmark D."/>
            <person name="Huntley M.A."/>
            <person name="Jaffe D.B."/>
            <person name="Jagadeeshan S."/>
            <person name="Jeck W.R."/>
            <person name="Johnson J."/>
            <person name="Jones C.D."/>
            <person name="Jordan W.C."/>
            <person name="Karpen G.H."/>
            <person name="Kataoka E."/>
            <person name="Keightley P.D."/>
            <person name="Kheradpour P."/>
            <person name="Kirkness E.F."/>
            <person name="Koerich L.B."/>
            <person name="Kristiansen K."/>
            <person name="Kudrna D."/>
            <person name="Kulathinal R.J."/>
            <person name="Kumar S."/>
            <person name="Kwok R."/>
            <person name="Lander E."/>
            <person name="Langley C.H."/>
            <person name="Lapoint R."/>
            <person name="Lazzaro B.P."/>
            <person name="Lee S.J."/>
            <person name="Levesque L."/>
            <person name="Li R."/>
            <person name="Lin C.F."/>
            <person name="Lin M.F."/>
            <person name="Lindblad-Toh K."/>
            <person name="Llopart A."/>
            <person name="Long M."/>
            <person name="Low L."/>
            <person name="Lozovsky E."/>
            <person name="Lu J."/>
            <person name="Luo M."/>
            <person name="Machado C.A."/>
            <person name="Makalowski W."/>
            <person name="Marzo M."/>
            <person name="Matsuda M."/>
            <person name="Matzkin L."/>
            <person name="McAllister B."/>
            <person name="McBride C.S."/>
            <person name="McKernan B."/>
            <person name="McKernan K."/>
            <person name="Mendez-Lago M."/>
            <person name="Minx P."/>
            <person name="Mollenhauer M.U."/>
            <person name="Montooth K."/>
            <person name="Mount S.M."/>
            <person name="Mu X."/>
            <person name="Myers E."/>
            <person name="Negre B."/>
            <person name="Newfeld S."/>
            <person name="Nielsen R."/>
            <person name="Noor M.A."/>
            <person name="O'Grady P."/>
            <person name="Pachter L."/>
            <person name="Papaceit M."/>
            <person name="Parisi M.J."/>
            <person name="Parisi M."/>
            <person name="Parts L."/>
            <person name="Pedersen J.S."/>
            <person name="Pesole G."/>
            <person name="Phillippy A.M."/>
            <person name="Ponting C.P."/>
            <person name="Pop M."/>
            <person name="Porcelli D."/>
            <person name="Powell J.R."/>
            <person name="Prohaska S."/>
            <person name="Pruitt K."/>
            <person name="Puig M."/>
            <person name="Quesneville H."/>
            <person name="Ram K.R."/>
            <person name="Rand D."/>
            <person name="Rasmussen M.D."/>
            <person name="Reed L.K."/>
            <person name="Reenan R."/>
            <person name="Reily A."/>
            <person name="Remington K.A."/>
            <person name="Rieger T.T."/>
            <person name="Ritchie M.G."/>
            <person name="Robin C."/>
            <person name="Rogers Y.H."/>
            <person name="Rohde C."/>
            <person name="Rozas J."/>
            <person name="Rubenfield M.J."/>
            <person name="Ruiz A."/>
            <person name="Russo S."/>
            <person name="Salzberg S.L."/>
            <person name="Sanchez-Gracia A."/>
            <person name="Saranga D.J."/>
            <person name="Sato H."/>
            <person name="Schaeffer S.W."/>
            <person name="Schatz M.C."/>
            <person name="Schlenke T."/>
            <person name="Schwartz R."/>
            <person name="Segarra C."/>
            <person name="Singh R.S."/>
            <person name="Sirot L."/>
            <person name="Sirota M."/>
            <person name="Sisneros N.B."/>
            <person name="Smith C.D."/>
            <person name="Smith T.F."/>
            <person name="Spieth J."/>
            <person name="Stage D.E."/>
            <person name="Stark A."/>
            <person name="Stephan W."/>
            <person name="Strausberg R.L."/>
            <person name="Strempel S."/>
            <person name="Sturgill D."/>
            <person name="Sutton G."/>
            <person name="Sutton G.G."/>
            <person name="Tao W."/>
            <person name="Teichmann S."/>
            <person name="Tobari Y.N."/>
            <person name="Tomimura Y."/>
            <person name="Tsolas J.M."/>
            <person name="Valente V.L."/>
            <person name="Venter E."/>
            <person name="Venter J.C."/>
            <person name="Vicario S."/>
            <person name="Vieira F.G."/>
            <person name="Vilella A.J."/>
            <person name="Villasante A."/>
            <person name="Walenz B."/>
            <person name="Wang J."/>
            <person name="Wasserman M."/>
            <person name="Watts T."/>
            <person name="Wilson D."/>
            <person name="Wilson R.K."/>
            <person name="Wing R.A."/>
            <person name="Wolfner M.F."/>
            <person name="Wong A."/>
            <person name="Wong G.K."/>
            <person name="Wu C.I."/>
            <person name="Wu G."/>
            <person name="Yamamoto D."/>
            <person name="Yang H.P."/>
            <person name="Yang S.P."/>
            <person name="Yorke J.A."/>
            <person name="Yoshida K."/>
            <person name="Zdobnov E."/>
            <person name="Zhang P."/>
            <person name="Zhang Y."/>
            <person name="Zimin A.V."/>
            <person name="Baldwin J."/>
            <person name="Abdouelleil A."/>
            <person name="Abdulkadir J."/>
            <person name="Abebe A."/>
            <person name="Abera B."/>
            <person name="Abreu J."/>
            <person name="Acer S.C."/>
            <person name="Aftuck L."/>
            <person name="Alexander A."/>
            <person name="An P."/>
            <person name="Anderson E."/>
            <person name="Anderson S."/>
            <person name="Arachi H."/>
            <person name="Azer M."/>
            <person name="Bachantsang P."/>
            <person name="Barry A."/>
            <person name="Bayul T."/>
            <person name="Berlin A."/>
            <person name="Bessette D."/>
            <person name="Bloom T."/>
            <person name="Blye J."/>
            <person name="Boguslavskiy L."/>
            <person name="Bonnet C."/>
            <person name="Boukhgalter B."/>
            <person name="Bourzgui I."/>
            <person name="Brown A."/>
            <person name="Cahill P."/>
            <person name="Channer S."/>
            <person name="Cheshatsang Y."/>
            <person name="Chuda L."/>
            <person name="Citroen M."/>
            <person name="Collymore A."/>
            <person name="Cooke P."/>
            <person name="Costello M."/>
            <person name="D'Aco K."/>
            <person name="Daza R."/>
            <person name="De Haan G."/>
            <person name="DeGray S."/>
            <person name="DeMaso C."/>
            <person name="Dhargay N."/>
            <person name="Dooley K."/>
            <person name="Dooley E."/>
            <person name="Doricent M."/>
            <person name="Dorje P."/>
            <person name="Dorjee K."/>
            <person name="Dupes A."/>
            <person name="Elong R."/>
            <person name="Falk J."/>
            <person name="Farina A."/>
            <person name="Faro S."/>
            <person name="Ferguson D."/>
            <person name="Fisher S."/>
            <person name="Foley C.D."/>
            <person name="Franke A."/>
            <person name="Friedrich D."/>
            <person name="Gadbois L."/>
            <person name="Gearin G."/>
            <person name="Gearin C.R."/>
            <person name="Giannoukos G."/>
            <person name="Goode T."/>
            <person name="Graham J."/>
            <person name="Grandbois E."/>
            <person name="Grewal S."/>
            <person name="Gyaltsen K."/>
            <person name="Hafez N."/>
            <person name="Hagos B."/>
            <person name="Hall J."/>
            <person name="Henson C."/>
            <person name="Hollinger A."/>
            <person name="Honan T."/>
            <person name="Huard M.D."/>
            <person name="Hughes L."/>
            <person name="Hurhula B."/>
            <person name="Husby M.E."/>
            <person name="Kamat A."/>
            <person name="Kanga B."/>
            <person name="Kashin S."/>
            <person name="Khazanovich D."/>
            <person name="Kisner P."/>
            <person name="Lance K."/>
            <person name="Lara M."/>
            <person name="Lee W."/>
            <person name="Lennon N."/>
            <person name="Letendre F."/>
            <person name="LeVine R."/>
            <person name="Lipovsky A."/>
            <person name="Liu X."/>
            <person name="Liu J."/>
            <person name="Liu S."/>
            <person name="Lokyitsang T."/>
            <person name="Lokyitsang Y."/>
            <person name="Lubonja R."/>
            <person name="Lui A."/>
            <person name="MacDonald P."/>
            <person name="Magnisalis V."/>
            <person name="Maru K."/>
            <person name="Matthews C."/>
            <person name="McCusker W."/>
            <person name="McDonough S."/>
            <person name="Mehta T."/>
            <person name="Meldrim J."/>
            <person name="Meneus L."/>
            <person name="Mihai O."/>
            <person name="Mihalev A."/>
            <person name="Mihova T."/>
            <person name="Mittelman R."/>
            <person name="Mlenga V."/>
            <person name="Montmayeur A."/>
            <person name="Mulrain L."/>
            <person name="Navidi A."/>
            <person name="Naylor J."/>
            <person name="Negash T."/>
            <person name="Nguyen T."/>
            <person name="Nguyen N."/>
            <person name="Nicol R."/>
            <person name="Norbu C."/>
            <person name="Norbu N."/>
            <person name="Novod N."/>
            <person name="O'Neill B."/>
            <person name="Osman S."/>
            <person name="Markiewicz E."/>
            <person name="Oyono O.L."/>
            <person name="Patti C."/>
            <person name="Phunkhang P."/>
            <person name="Pierre F."/>
            <person name="Priest M."/>
            <person name="Raghuraman S."/>
            <person name="Rege F."/>
            <person name="Reyes R."/>
            <person name="Rise C."/>
            <person name="Rogov P."/>
            <person name="Ross K."/>
            <person name="Ryan E."/>
            <person name="Settipalli S."/>
            <person name="Shea T."/>
            <person name="Sherpa N."/>
            <person name="Shi L."/>
            <person name="Shih D."/>
            <person name="Sparrow T."/>
            <person name="Spaulding J."/>
            <person name="Stalker J."/>
            <person name="Stange-Thomann N."/>
            <person name="Stavropoulos S."/>
            <person name="Stone C."/>
            <person name="Strader C."/>
            <person name="Tesfaye S."/>
            <person name="Thomson T."/>
            <person name="Thoulutsang Y."/>
            <person name="Thoulutsang D."/>
            <person name="Topham K."/>
            <person name="Topping I."/>
            <person name="Tsamla T."/>
            <person name="Vassiliev H."/>
            <person name="Vo A."/>
            <person name="Wangchuk T."/>
            <person name="Wangdi T."/>
            <person name="Weiand M."/>
            <person name="Wilkinson J."/>
            <person name="Wilson A."/>
            <person name="Yadav S."/>
            <person name="Young G."/>
            <person name="Yu Q."/>
            <person name="Zembek L."/>
            <person name="Zhong D."/>
            <person name="Zimmer A."/>
            <person name="Zwirko Z."/>
            <person name="Jaffe D.B."/>
            <person name="Alvarez P."/>
            <person name="Brockman W."/>
            <person name="Butler J."/>
            <person name="Chin C."/>
            <person name="Gnerre S."/>
            <person name="Grabherr M."/>
            <person name="Kleber M."/>
            <person name="Mauceli E."/>
            <person name="MacCallum I."/>
        </authorList>
    </citation>
    <scope>NUCLEOTIDE SEQUENCE [LARGE SCALE GENOMIC DNA]</scope>
    <source>
        <strain evidence="3">Tucson 15081-1352.22</strain>
    </source>
</reference>
<evidence type="ECO:0008006" key="4">
    <source>
        <dbReference type="Google" id="ProtNLM"/>
    </source>
</evidence>
<dbReference type="KEGG" id="dmo:Dmoj_GI16418"/>
<dbReference type="OMA" id="KSHFMLK"/>
<dbReference type="FunCoup" id="B4KFM9">
    <property type="interactions" value="120"/>
</dbReference>
<dbReference type="AlphaFoldDB" id="B4KFM9"/>
<sequence length="837" mass="97274">MAKRIVPIDKFGAAKKLKLDISINRGRTSETTNIVEFWTSDDDDDVLLATQKAEENQRKTDAQPSTQNEFTFKKFAAQALHVTTSTQELFNDEMLRSRLSSNLTIEEIFGTDETNVFLPDTECGKKTHVEVADMDKVVDASTSRATETRRQLAQERQLKFLMERVDLLKKENAKLQRDLADSNNQASTKEGEVGLLRNELRQARKLLQASKVDRLTKAEDEKNECNEKIANAFKQIRAKDTELNFTTVEFRELKIRNAKSNERNTFKGVDYDVNRRLLRIENLCIESHFAKQSSSKPKGYMYEYTKEKRAQKKQRTFFEMELEQLVLNYSQMHSECANVKAVINRIFASAGRIFTEFWFYTQNLELPQTCTLYPYRQFITHPGQSTEMRCSLIQPTALYDMERGVLLRRYIGTLALICQNQSIISHMLLTRKYDKHWILKILSEAITNLSYSFEVVEHLGVLEATSSLLHSLLSYMNSVKDSTSESENDLLFHLLKQLVFTRPSQWVFHKLSACMLLCTQKSQLMARMCVNCPSNCFVSDRVRSLYRFGPSSCLIQVYAGLLELSFYSDLAFQPSRFKLLLSVCENHVRFVYQCFIATPEFILRMLSLPSYTDDEKDNDDTLSKVVSMNSDATPSNNKAANLYMSSLEATNVSTISLAPTKETLQEIRCECYVKLCLSVVTIVYQMMYQWMNQDNKLDISQVGKVSQIALHLFTLIFREYYLSCLFRDSEETTKHYLSLLCNWWQSHARLLNFEDEHMRFLRQLQDLHFMLKPLHQEGNPTNPNDDMSEWKRIVSNADRNIGPFIQTNTLFDFGHWDLIHDRDTFFNGLKRKSYNFE</sequence>
<dbReference type="PANTHER" id="PTHR28594">
    <property type="entry name" value="ATR-INTERACTING PROTEIN"/>
    <property type="match status" value="1"/>
</dbReference>
<protein>
    <recommendedName>
        <fullName evidence="4">ATR-interacting protein mus304</fullName>
    </recommendedName>
</protein>
<accession>B4KFM9</accession>
<feature type="coiled-coil region" evidence="1">
    <location>
        <begin position="151"/>
        <end position="235"/>
    </location>
</feature>
<dbReference type="HOGENOM" id="CLU_335948_0_0_1"/>
<dbReference type="Proteomes" id="UP000009192">
    <property type="component" value="Unassembled WGS sequence"/>
</dbReference>
<dbReference type="GO" id="GO:0006281">
    <property type="term" value="P:DNA repair"/>
    <property type="evidence" value="ECO:0007669"/>
    <property type="project" value="TreeGrafter"/>
</dbReference>
<organism evidence="2 3">
    <name type="scientific">Drosophila mojavensis</name>
    <name type="common">Fruit fly</name>
    <dbReference type="NCBI Taxonomy" id="7230"/>
    <lineage>
        <taxon>Eukaryota</taxon>
        <taxon>Metazoa</taxon>
        <taxon>Ecdysozoa</taxon>
        <taxon>Arthropoda</taxon>
        <taxon>Hexapoda</taxon>
        <taxon>Insecta</taxon>
        <taxon>Pterygota</taxon>
        <taxon>Neoptera</taxon>
        <taxon>Endopterygota</taxon>
        <taxon>Diptera</taxon>
        <taxon>Brachycera</taxon>
        <taxon>Muscomorpha</taxon>
        <taxon>Ephydroidea</taxon>
        <taxon>Drosophilidae</taxon>
        <taxon>Drosophila</taxon>
    </lineage>
</organism>
<dbReference type="EMBL" id="CH933807">
    <property type="protein sequence ID" value="EDW10994.1"/>
    <property type="molecule type" value="Genomic_DNA"/>
</dbReference>
<gene>
    <name evidence="2" type="primary">Dmoj\GI16418</name>
    <name evidence="2" type="ORF">Dmoj_GI16418</name>
</gene>
<evidence type="ECO:0000256" key="1">
    <source>
        <dbReference type="SAM" id="Coils"/>
    </source>
</evidence>
<proteinExistence type="predicted"/>
<dbReference type="OrthoDB" id="7668655at2759"/>
<dbReference type="InParanoid" id="B4KFM9"/>
<keyword evidence="3" id="KW-1185">Reference proteome</keyword>
<evidence type="ECO:0000313" key="2">
    <source>
        <dbReference type="EMBL" id="EDW10994.1"/>
    </source>
</evidence>
<dbReference type="PANTHER" id="PTHR28594:SF1">
    <property type="entry name" value="ATR-INTERACTING PROTEIN"/>
    <property type="match status" value="1"/>
</dbReference>
<name>B4KFM9_DROMO</name>
<dbReference type="GO" id="GO:0000077">
    <property type="term" value="P:DNA damage checkpoint signaling"/>
    <property type="evidence" value="ECO:0007669"/>
    <property type="project" value="InterPro"/>
</dbReference>
<dbReference type="eggNOG" id="ENOG502SDTQ">
    <property type="taxonomic scope" value="Eukaryota"/>
</dbReference>
<evidence type="ECO:0000313" key="3">
    <source>
        <dbReference type="Proteomes" id="UP000009192"/>
    </source>
</evidence>
<dbReference type="InterPro" id="IPR033349">
    <property type="entry name" value="ATRIP"/>
</dbReference>
<keyword evidence="1" id="KW-0175">Coiled coil</keyword>
<dbReference type="PhylomeDB" id="B4KFM9"/>